<keyword evidence="2" id="KW-1185">Reference proteome</keyword>
<comment type="caution">
    <text evidence="1">The sequence shown here is derived from an EMBL/GenBank/DDBJ whole genome shotgun (WGS) entry which is preliminary data.</text>
</comment>
<dbReference type="EMBL" id="BAAARV010000025">
    <property type="protein sequence ID" value="GAA2346883.1"/>
    <property type="molecule type" value="Genomic_DNA"/>
</dbReference>
<reference evidence="1 2" key="1">
    <citation type="journal article" date="2019" name="Int. J. Syst. Evol. Microbiol.">
        <title>The Global Catalogue of Microorganisms (GCM) 10K type strain sequencing project: providing services to taxonomists for standard genome sequencing and annotation.</title>
        <authorList>
            <consortium name="The Broad Institute Genomics Platform"/>
            <consortium name="The Broad Institute Genome Sequencing Center for Infectious Disease"/>
            <person name="Wu L."/>
            <person name="Ma J."/>
        </authorList>
    </citation>
    <scope>NUCLEOTIDE SEQUENCE [LARGE SCALE GENOMIC DNA]</scope>
    <source>
        <strain evidence="1 2">JCM 3272</strain>
    </source>
</reference>
<name>A0ABN3G9F1_9ACTN</name>
<proteinExistence type="predicted"/>
<accession>A0ABN3G9F1</accession>
<gene>
    <name evidence="1" type="ORF">GCM10010170_033950</name>
</gene>
<dbReference type="Pfam" id="PF09956">
    <property type="entry name" value="Phage_cement_2"/>
    <property type="match status" value="1"/>
</dbReference>
<protein>
    <recommendedName>
        <fullName evidence="3">DUF2190 family protein</fullName>
    </recommendedName>
</protein>
<sequence length="118" mass="11835">MAKNISREIGNQLAVTVSHPTSPKAGDPVRWGDKAGVALADKDTKTSKTTVKFDGAATIPVKGVNGGGSSAVAEGDSLYYVDGDTPAVSKKNTGKLIGYAMAAVGSGATATIEVRLAG</sequence>
<dbReference type="RefSeq" id="WP_344613344.1">
    <property type="nucleotide sequence ID" value="NZ_BAAARV010000025.1"/>
</dbReference>
<evidence type="ECO:0008006" key="3">
    <source>
        <dbReference type="Google" id="ProtNLM"/>
    </source>
</evidence>
<evidence type="ECO:0000313" key="2">
    <source>
        <dbReference type="Proteomes" id="UP001501444"/>
    </source>
</evidence>
<evidence type="ECO:0000313" key="1">
    <source>
        <dbReference type="EMBL" id="GAA2346883.1"/>
    </source>
</evidence>
<dbReference type="Proteomes" id="UP001501444">
    <property type="component" value="Unassembled WGS sequence"/>
</dbReference>
<organism evidence="1 2">
    <name type="scientific">Dactylosporangium salmoneum</name>
    <dbReference type="NCBI Taxonomy" id="53361"/>
    <lineage>
        <taxon>Bacteria</taxon>
        <taxon>Bacillati</taxon>
        <taxon>Actinomycetota</taxon>
        <taxon>Actinomycetes</taxon>
        <taxon>Micromonosporales</taxon>
        <taxon>Micromonosporaceae</taxon>
        <taxon>Dactylosporangium</taxon>
    </lineage>
</organism>
<dbReference type="InterPro" id="IPR011231">
    <property type="entry name" value="Phage_VT1-Sakai_H0018"/>
</dbReference>